<keyword evidence="3" id="KW-1185">Reference proteome</keyword>
<protein>
    <submittedName>
        <fullName evidence="2">15511_t:CDS:1</fullName>
    </submittedName>
</protein>
<feature type="transmembrane region" description="Helical" evidence="1">
    <location>
        <begin position="556"/>
        <end position="582"/>
    </location>
</feature>
<accession>A0A9N9AV35</accession>
<dbReference type="Proteomes" id="UP000789570">
    <property type="component" value="Unassembled WGS sequence"/>
</dbReference>
<organism evidence="2 3">
    <name type="scientific">Funneliformis caledonium</name>
    <dbReference type="NCBI Taxonomy" id="1117310"/>
    <lineage>
        <taxon>Eukaryota</taxon>
        <taxon>Fungi</taxon>
        <taxon>Fungi incertae sedis</taxon>
        <taxon>Mucoromycota</taxon>
        <taxon>Glomeromycotina</taxon>
        <taxon>Glomeromycetes</taxon>
        <taxon>Glomerales</taxon>
        <taxon>Glomeraceae</taxon>
        <taxon>Funneliformis</taxon>
    </lineage>
</organism>
<evidence type="ECO:0000313" key="3">
    <source>
        <dbReference type="Proteomes" id="UP000789570"/>
    </source>
</evidence>
<dbReference type="EMBL" id="CAJVPQ010001285">
    <property type="protein sequence ID" value="CAG8543339.1"/>
    <property type="molecule type" value="Genomic_DNA"/>
</dbReference>
<name>A0A9N9AV35_9GLOM</name>
<keyword evidence="1" id="KW-0812">Transmembrane</keyword>
<sequence>MVDPPMIISVQDHVVHGDGVKSLEIINTRYDMVAMSPNAKYIVGYGLDNDKNGCIVGWNIQDINEGKLELDDTVKPYDLKYRSVFYFSVSDKKINLSVSDEKIVAFTSYRYGNKIIDMNNQDRKIELDLMIELTILSYHFNTKNELILLGHKNDNGSFFIWVHSTQTEDNKWNFQNEYEIAEGMELISIKNDKIWLRNGNSIKESNYITCKNKYIRIFKDINEVKTEDIRISSNDKFTCLKINDEIIVYSDEIEKPFALLDTNYDDSVLKIKIDLELDINSLEELQIYEDAENWMAYFGIEKAKNNNNPFITNMEIDNGLYKYLWDYNKELVLQNQNIKVNIHKVINIIALRVYKRANEDDNWYLTVEYVQMIKGQESIDIIEAKMINNDIGILTSIGIFILNMSENDKISLKHFHYTLMKRTIFGDYPTFVDYKELIMGWISYINNDKLDFLKYGHVLLRFAIKVHDIKLISDIYKTCFYNFKQDLENNKTFLSIITTTMPLFKESYPDYLIRYSLDTNMIIDSMDYNVRQQTPLYLHPCTKKEKINTRSSIERIIFWIINCLLFSCVYIYNICASVYINIKIIPRDKELKPAITFIIPYFKFVSYPQKYSWWKELIKPQPSPFVETISRDIYKTMNGEALIIFKWNSYGKL</sequence>
<evidence type="ECO:0000256" key="1">
    <source>
        <dbReference type="SAM" id="Phobius"/>
    </source>
</evidence>
<gene>
    <name evidence="2" type="ORF">FCALED_LOCUS5749</name>
</gene>
<comment type="caution">
    <text evidence="2">The sequence shown here is derived from an EMBL/GenBank/DDBJ whole genome shotgun (WGS) entry which is preliminary data.</text>
</comment>
<keyword evidence="1" id="KW-1133">Transmembrane helix</keyword>
<evidence type="ECO:0000313" key="2">
    <source>
        <dbReference type="EMBL" id="CAG8543339.1"/>
    </source>
</evidence>
<dbReference type="OrthoDB" id="2372708at2759"/>
<reference evidence="2" key="1">
    <citation type="submission" date="2021-06" db="EMBL/GenBank/DDBJ databases">
        <authorList>
            <person name="Kallberg Y."/>
            <person name="Tangrot J."/>
            <person name="Rosling A."/>
        </authorList>
    </citation>
    <scope>NUCLEOTIDE SEQUENCE</scope>
    <source>
        <strain evidence="2">UK204</strain>
    </source>
</reference>
<keyword evidence="1" id="KW-0472">Membrane</keyword>
<dbReference type="AlphaFoldDB" id="A0A9N9AV35"/>
<proteinExistence type="predicted"/>